<dbReference type="GO" id="GO:0016747">
    <property type="term" value="F:acyltransferase activity, transferring groups other than amino-acyl groups"/>
    <property type="evidence" value="ECO:0007669"/>
    <property type="project" value="InterPro"/>
</dbReference>
<dbReference type="Proteomes" id="UP000273044">
    <property type="component" value="Chromosome"/>
</dbReference>
<dbReference type="AlphaFoldDB" id="A0A448MUT9"/>
<evidence type="ECO:0000256" key="2">
    <source>
        <dbReference type="ARBA" id="ARBA00023315"/>
    </source>
</evidence>
<evidence type="ECO:0000256" key="1">
    <source>
        <dbReference type="ARBA" id="ARBA00022679"/>
    </source>
</evidence>
<dbReference type="EMBL" id="LR134406">
    <property type="protein sequence ID" value="VEH68904.1"/>
    <property type="molecule type" value="Genomic_DNA"/>
</dbReference>
<proteinExistence type="predicted"/>
<dbReference type="Gene3D" id="3.40.630.30">
    <property type="match status" value="1"/>
</dbReference>
<dbReference type="PROSITE" id="PS51186">
    <property type="entry name" value="GNAT"/>
    <property type="match status" value="1"/>
</dbReference>
<dbReference type="CDD" id="cd04301">
    <property type="entry name" value="NAT_SF"/>
    <property type="match status" value="1"/>
</dbReference>
<feature type="domain" description="N-acetyltransferase" evidence="3">
    <location>
        <begin position="5"/>
        <end position="161"/>
    </location>
</feature>
<accession>A0A448MUT9</accession>
<dbReference type="SUPFAM" id="SSF55729">
    <property type="entry name" value="Acyl-CoA N-acyltransferases (Nat)"/>
    <property type="match status" value="1"/>
</dbReference>
<dbReference type="PANTHER" id="PTHR43877">
    <property type="entry name" value="AMINOALKYLPHOSPHONATE N-ACETYLTRANSFERASE-RELATED-RELATED"/>
    <property type="match status" value="1"/>
</dbReference>
<evidence type="ECO:0000313" key="5">
    <source>
        <dbReference type="Proteomes" id="UP000273044"/>
    </source>
</evidence>
<reference evidence="4 5" key="1">
    <citation type="submission" date="2018-12" db="EMBL/GenBank/DDBJ databases">
        <authorList>
            <consortium name="Pathogen Informatics"/>
        </authorList>
    </citation>
    <scope>NUCLEOTIDE SEQUENCE [LARGE SCALE GENOMIC DNA]</scope>
    <source>
        <strain evidence="4 5">NCTC12967</strain>
    </source>
</reference>
<protein>
    <submittedName>
        <fullName evidence="4">Putative acetyltransferase</fullName>
    </submittedName>
</protein>
<dbReference type="InterPro" id="IPR050832">
    <property type="entry name" value="Bact_Acetyltransf"/>
</dbReference>
<evidence type="ECO:0000313" key="4">
    <source>
        <dbReference type="EMBL" id="VEH68904.1"/>
    </source>
</evidence>
<name>A0A448MUT9_9ACTN</name>
<dbReference type="Pfam" id="PF00583">
    <property type="entry name" value="Acetyltransf_1"/>
    <property type="match status" value="1"/>
</dbReference>
<dbReference type="InterPro" id="IPR000182">
    <property type="entry name" value="GNAT_dom"/>
</dbReference>
<keyword evidence="2" id="KW-0012">Acyltransferase</keyword>
<keyword evidence="1 4" id="KW-0808">Transferase</keyword>
<dbReference type="InterPro" id="IPR016181">
    <property type="entry name" value="Acyl_CoA_acyltransferase"/>
</dbReference>
<organism evidence="4 5">
    <name type="scientific">Arachnia propionica</name>
    <dbReference type="NCBI Taxonomy" id="1750"/>
    <lineage>
        <taxon>Bacteria</taxon>
        <taxon>Bacillati</taxon>
        <taxon>Actinomycetota</taxon>
        <taxon>Actinomycetes</taxon>
        <taxon>Propionibacteriales</taxon>
        <taxon>Propionibacteriaceae</taxon>
        <taxon>Arachnia</taxon>
    </lineage>
</organism>
<evidence type="ECO:0000259" key="3">
    <source>
        <dbReference type="PROSITE" id="PS51186"/>
    </source>
</evidence>
<gene>
    <name evidence="4" type="ORF">NCTC12967_00166</name>
</gene>
<sequence>MPTGTVIREMREAEYPLLEDFLYGAIFVPEDFDGEIPRSIIREPELAAFIEGFGTLPDDHCLVAEIETTVVGAAWARIVRTYGHVDDATPLLSISLLPEHRGRGIGTALMDRLLDQLRTLGHRRASLSVQKANPALRLYRRADFVDHREEGDELIMIKDLAEGTRSR</sequence>
<keyword evidence="5" id="KW-1185">Reference proteome</keyword>